<evidence type="ECO:0000313" key="2">
    <source>
        <dbReference type="Proteomes" id="UP000199021"/>
    </source>
</evidence>
<proteinExistence type="predicted"/>
<name>A0A1H9G6W4_9BACT</name>
<sequence length="256" mass="29202">MRISLFIVFFCLPCIHLSAQWDKVYHRGITVSAELGLEQEPMISFRPLVLLSSEELRSINNRFTTILIAQNGDTLNYGFRDGTIFRDRAEDHSQRYNLQLRLEKKMLSGLEFGGGIFLSEGRYSTRLKMPNTDLEDFALGVSDVNYLKIGLTGSMKFHLLRTRRLQPYAGIQTLFLYERDQRSNLGFIFPASEQETEQGLDGYIGPDSVFVLDLRLLIGLDYPLSERLHVGLHLVPFGAATQQYTGVQLKYLTSGY</sequence>
<gene>
    <name evidence="1" type="ORF">SAMN05444359_11064</name>
</gene>
<dbReference type="InParanoid" id="A0A1H9G6W4"/>
<dbReference type="RefSeq" id="WP_090168062.1">
    <property type="nucleotide sequence ID" value="NZ_FOFB01000010.1"/>
</dbReference>
<keyword evidence="2" id="KW-1185">Reference proteome</keyword>
<evidence type="ECO:0000313" key="1">
    <source>
        <dbReference type="EMBL" id="SEQ45819.1"/>
    </source>
</evidence>
<dbReference type="AlphaFoldDB" id="A0A1H9G6W4"/>
<organism evidence="1 2">
    <name type="scientific">Neolewinella agarilytica</name>
    <dbReference type="NCBI Taxonomy" id="478744"/>
    <lineage>
        <taxon>Bacteria</taxon>
        <taxon>Pseudomonadati</taxon>
        <taxon>Bacteroidota</taxon>
        <taxon>Saprospiria</taxon>
        <taxon>Saprospirales</taxon>
        <taxon>Lewinellaceae</taxon>
        <taxon>Neolewinella</taxon>
    </lineage>
</organism>
<protein>
    <submittedName>
        <fullName evidence="1">Uncharacterized protein</fullName>
    </submittedName>
</protein>
<accession>A0A1H9G6W4</accession>
<dbReference type="EMBL" id="FOFB01000010">
    <property type="protein sequence ID" value="SEQ45819.1"/>
    <property type="molecule type" value="Genomic_DNA"/>
</dbReference>
<reference evidence="2" key="1">
    <citation type="submission" date="2016-10" db="EMBL/GenBank/DDBJ databases">
        <authorList>
            <person name="Varghese N."/>
            <person name="Submissions S."/>
        </authorList>
    </citation>
    <scope>NUCLEOTIDE SEQUENCE [LARGE SCALE GENOMIC DNA]</scope>
    <source>
        <strain evidence="2">DSM 24740</strain>
    </source>
</reference>
<dbReference type="Proteomes" id="UP000199021">
    <property type="component" value="Unassembled WGS sequence"/>
</dbReference>